<sequence length="92" mass="10297">MSAPDVRMLRPVRHLTRAFAVEQFLGEVTVQCARGVRWVAVDPWSGGYRMSLHTVEDPDDERVRDLSSLVSLDPVDEDFVGDGRELGRVAEA</sequence>
<proteinExistence type="predicted"/>
<gene>
    <name evidence="1" type="ORF">Val02_73300</name>
</gene>
<evidence type="ECO:0000313" key="1">
    <source>
        <dbReference type="EMBL" id="GIJ50444.1"/>
    </source>
</evidence>
<organism evidence="1 2">
    <name type="scientific">Virgisporangium aliadipatigenens</name>
    <dbReference type="NCBI Taxonomy" id="741659"/>
    <lineage>
        <taxon>Bacteria</taxon>
        <taxon>Bacillati</taxon>
        <taxon>Actinomycetota</taxon>
        <taxon>Actinomycetes</taxon>
        <taxon>Micromonosporales</taxon>
        <taxon>Micromonosporaceae</taxon>
        <taxon>Virgisporangium</taxon>
    </lineage>
</organism>
<keyword evidence="2" id="KW-1185">Reference proteome</keyword>
<dbReference type="EMBL" id="BOPF01000036">
    <property type="protein sequence ID" value="GIJ50444.1"/>
    <property type="molecule type" value="Genomic_DNA"/>
</dbReference>
<reference evidence="1" key="1">
    <citation type="submission" date="2021-01" db="EMBL/GenBank/DDBJ databases">
        <title>Whole genome shotgun sequence of Virgisporangium aliadipatigenens NBRC 105644.</title>
        <authorList>
            <person name="Komaki H."/>
            <person name="Tamura T."/>
        </authorList>
    </citation>
    <scope>NUCLEOTIDE SEQUENCE</scope>
    <source>
        <strain evidence="1">NBRC 105644</strain>
    </source>
</reference>
<dbReference type="Proteomes" id="UP000619260">
    <property type="component" value="Unassembled WGS sequence"/>
</dbReference>
<accession>A0A8J3YRP0</accession>
<dbReference type="AlphaFoldDB" id="A0A8J3YRP0"/>
<evidence type="ECO:0000313" key="2">
    <source>
        <dbReference type="Proteomes" id="UP000619260"/>
    </source>
</evidence>
<protein>
    <submittedName>
        <fullName evidence="1">Uncharacterized protein</fullName>
    </submittedName>
</protein>
<name>A0A8J3YRP0_9ACTN</name>
<comment type="caution">
    <text evidence="1">The sequence shown here is derived from an EMBL/GenBank/DDBJ whole genome shotgun (WGS) entry which is preliminary data.</text>
</comment>